<dbReference type="OrthoDB" id="9764149at2"/>
<dbReference type="PATRIC" id="fig|52.7.peg.1158"/>
<dbReference type="InterPro" id="IPR013223">
    <property type="entry name" value="RNase_B_OB_dom"/>
</dbReference>
<evidence type="ECO:0000313" key="6">
    <source>
        <dbReference type="Proteomes" id="UP000067626"/>
    </source>
</evidence>
<dbReference type="AlphaFoldDB" id="A0A0K1E8P9"/>
<dbReference type="GO" id="GO:0003723">
    <property type="term" value="F:RNA binding"/>
    <property type="evidence" value="ECO:0007669"/>
    <property type="project" value="InterPro"/>
</dbReference>
<sequence>MSSRVRGRIQIHPRGFGFLKPEPSGDPAGEERPAAFVTPPDLNHFLEGDLVSATLVESEPGRFTATQLALVEHARAELLGTIVFHGGRPHLRTDRDLANTDWPFRHGEGAGLAEGACVVARVEGKELRLEREVVHEADQGLERCIVRHGLRGAFPEEVAACAEAMAKETLAALDAGAETASWPSAFGHRRDLRSIPTVTIDAASTRDIDDALAVLPAGPDGALRVLVSIADVDQFVPEGSVLDVDARERATSVYLAGRVLPMLPECLSSHAASLVEGADRLALTAELRIDPEGLVTSVDLYESVIRSTARLTYDAVAELLATGASADVPAEVVSTLRWLRTAAARLSAVRAARGGVSLHREEAYIALDEATRSPTAISGRTDTEAHRLVERLMVAANEAVAGWLVARGLPGIYRVHDEPTAERVLALGSYAHNFGIEAGFGPRLTLRGLAAFEAQFAGAAIAPAIRNVLGKALGPARYTALPGLHFGLGAPLYLHFTSPIRRYADLAVHRVVKHYLRGERGLRAGDERFALLGSHLDARARRASKAEAERHRMLVARYFASRVGEVVEGNIVAIKPFGLVVQMRGTGATGTIALDALPEGPYQPDAAMHALVGPGRRYSIGDPLRAVIASTSEALGRVELQLAREAG</sequence>
<feature type="domain" description="S1 motif" evidence="4">
    <location>
        <begin position="564"/>
        <end position="643"/>
    </location>
</feature>
<dbReference type="SUPFAM" id="SSF50249">
    <property type="entry name" value="Nucleic acid-binding proteins"/>
    <property type="match status" value="3"/>
</dbReference>
<dbReference type="InterPro" id="IPR022966">
    <property type="entry name" value="RNase_II/R_CS"/>
</dbReference>
<evidence type="ECO:0000259" key="4">
    <source>
        <dbReference type="PROSITE" id="PS50126"/>
    </source>
</evidence>
<keyword evidence="3" id="KW-0269">Exonuclease</keyword>
<dbReference type="Pfam" id="PF00773">
    <property type="entry name" value="RNB"/>
    <property type="match status" value="1"/>
</dbReference>
<dbReference type="InterPro" id="IPR003029">
    <property type="entry name" value="S1_domain"/>
</dbReference>
<dbReference type="PROSITE" id="PS50126">
    <property type="entry name" value="S1"/>
    <property type="match status" value="1"/>
</dbReference>
<dbReference type="EMBL" id="CP012159">
    <property type="protein sequence ID" value="AKT36958.1"/>
    <property type="molecule type" value="Genomic_DNA"/>
</dbReference>
<dbReference type="PANTHER" id="PTHR23355:SF9">
    <property type="entry name" value="DIS3-LIKE EXONUCLEASE 2"/>
    <property type="match status" value="1"/>
</dbReference>
<evidence type="ECO:0000313" key="5">
    <source>
        <dbReference type="EMBL" id="AKT36958.1"/>
    </source>
</evidence>
<evidence type="ECO:0000256" key="2">
    <source>
        <dbReference type="ARBA" id="ARBA00022801"/>
    </source>
</evidence>
<gene>
    <name evidence="5" type="primary">vacB</name>
    <name evidence="5" type="ORF">CMC5_010790</name>
</gene>
<organism evidence="5 6">
    <name type="scientific">Chondromyces crocatus</name>
    <dbReference type="NCBI Taxonomy" id="52"/>
    <lineage>
        <taxon>Bacteria</taxon>
        <taxon>Pseudomonadati</taxon>
        <taxon>Myxococcota</taxon>
        <taxon>Polyangia</taxon>
        <taxon>Polyangiales</taxon>
        <taxon>Polyangiaceae</taxon>
        <taxon>Chondromyces</taxon>
    </lineage>
</organism>
<dbReference type="GO" id="GO:0004540">
    <property type="term" value="F:RNA nuclease activity"/>
    <property type="evidence" value="ECO:0007669"/>
    <property type="project" value="InterPro"/>
</dbReference>
<dbReference type="GO" id="GO:0004527">
    <property type="term" value="F:exonuclease activity"/>
    <property type="evidence" value="ECO:0007669"/>
    <property type="project" value="UniProtKB-KW"/>
</dbReference>
<dbReference type="STRING" id="52.CMC5_010790"/>
<dbReference type="Pfam" id="PF00575">
    <property type="entry name" value="S1"/>
    <property type="match status" value="1"/>
</dbReference>
<dbReference type="GO" id="GO:0006402">
    <property type="term" value="P:mRNA catabolic process"/>
    <property type="evidence" value="ECO:0007669"/>
    <property type="project" value="TreeGrafter"/>
</dbReference>
<evidence type="ECO:0000256" key="1">
    <source>
        <dbReference type="ARBA" id="ARBA00022722"/>
    </source>
</evidence>
<protein>
    <submittedName>
        <fullName evidence="5">Ribonuclease R</fullName>
    </submittedName>
</protein>
<dbReference type="Proteomes" id="UP000067626">
    <property type="component" value="Chromosome"/>
</dbReference>
<dbReference type="Pfam" id="PF08206">
    <property type="entry name" value="OB_RNB"/>
    <property type="match status" value="1"/>
</dbReference>
<reference evidence="5 6" key="1">
    <citation type="submission" date="2015-07" db="EMBL/GenBank/DDBJ databases">
        <title>Genome analysis of myxobacterium Chondromyces crocatus Cm c5 reveals a high potential for natural compound synthesis and the genetic basis for the loss of fruiting body formation.</title>
        <authorList>
            <person name="Zaburannyi N."/>
            <person name="Bunk B."/>
            <person name="Maier J."/>
            <person name="Overmann J."/>
            <person name="Mueller R."/>
        </authorList>
    </citation>
    <scope>NUCLEOTIDE SEQUENCE [LARGE SCALE GENOMIC DNA]</scope>
    <source>
        <strain evidence="5 6">Cm c5</strain>
    </source>
</reference>
<keyword evidence="2" id="KW-0378">Hydrolase</keyword>
<dbReference type="GO" id="GO:0005829">
    <property type="term" value="C:cytosol"/>
    <property type="evidence" value="ECO:0007669"/>
    <property type="project" value="TreeGrafter"/>
</dbReference>
<dbReference type="InterPro" id="IPR050180">
    <property type="entry name" value="RNR_Ribonuclease"/>
</dbReference>
<dbReference type="SMART" id="SM00955">
    <property type="entry name" value="RNB"/>
    <property type="match status" value="1"/>
</dbReference>
<keyword evidence="6" id="KW-1185">Reference proteome</keyword>
<dbReference type="PANTHER" id="PTHR23355">
    <property type="entry name" value="RIBONUCLEASE"/>
    <property type="match status" value="1"/>
</dbReference>
<dbReference type="PROSITE" id="PS01175">
    <property type="entry name" value="RIBONUCLEASE_II"/>
    <property type="match status" value="1"/>
</dbReference>
<proteinExistence type="predicted"/>
<dbReference type="RefSeq" id="WP_050429396.1">
    <property type="nucleotide sequence ID" value="NZ_CP012159.1"/>
</dbReference>
<dbReference type="InterPro" id="IPR001900">
    <property type="entry name" value="RNase_II/R"/>
</dbReference>
<dbReference type="Gene3D" id="2.40.50.140">
    <property type="entry name" value="Nucleic acid-binding proteins"/>
    <property type="match status" value="2"/>
</dbReference>
<keyword evidence="1" id="KW-0540">Nuclease</keyword>
<evidence type="ECO:0000256" key="3">
    <source>
        <dbReference type="ARBA" id="ARBA00022839"/>
    </source>
</evidence>
<dbReference type="KEGG" id="ccro:CMC5_010790"/>
<dbReference type="InterPro" id="IPR012340">
    <property type="entry name" value="NA-bd_OB-fold"/>
</dbReference>
<dbReference type="SMART" id="SM00316">
    <property type="entry name" value="S1"/>
    <property type="match status" value="1"/>
</dbReference>
<accession>A0A0K1E8P9</accession>
<name>A0A0K1E8P9_CHOCO</name>